<dbReference type="EMBL" id="KE346368">
    <property type="protein sequence ID" value="KJE95300.1"/>
    <property type="molecule type" value="Genomic_DNA"/>
</dbReference>
<dbReference type="InParanoid" id="A0A0D2WSQ8"/>
<organism evidence="2 3">
    <name type="scientific">Capsaspora owczarzaki (strain ATCC 30864)</name>
    <dbReference type="NCBI Taxonomy" id="595528"/>
    <lineage>
        <taxon>Eukaryota</taxon>
        <taxon>Filasterea</taxon>
        <taxon>Capsaspora</taxon>
    </lineage>
</organism>
<dbReference type="PANTHER" id="PTHR13630:SF1">
    <property type="entry name" value="GAMMA-SECRETASE-ACTIVATING PROTEIN"/>
    <property type="match status" value="1"/>
</dbReference>
<feature type="compositionally biased region" description="Low complexity" evidence="1">
    <location>
        <begin position="530"/>
        <end position="544"/>
    </location>
</feature>
<dbReference type="PhylomeDB" id="A0A0D2WSQ8"/>
<feature type="region of interest" description="Disordered" evidence="1">
    <location>
        <begin position="526"/>
        <end position="559"/>
    </location>
</feature>
<name>A0A0D2WSQ8_CAPO3</name>
<evidence type="ECO:0000313" key="2">
    <source>
        <dbReference type="EMBL" id="KJE95300.1"/>
    </source>
</evidence>
<dbReference type="GO" id="GO:1902004">
    <property type="term" value="P:positive regulation of amyloid-beta formation"/>
    <property type="evidence" value="ECO:0007669"/>
    <property type="project" value="TreeGrafter"/>
</dbReference>
<dbReference type="Proteomes" id="UP000008743">
    <property type="component" value="Unassembled WGS sequence"/>
</dbReference>
<dbReference type="AlphaFoldDB" id="A0A0D2WSQ8"/>
<gene>
    <name evidence="2" type="ORF">CAOG_009909</name>
</gene>
<keyword evidence="3" id="KW-1185">Reference proteome</keyword>
<feature type="region of interest" description="Disordered" evidence="1">
    <location>
        <begin position="676"/>
        <end position="696"/>
    </location>
</feature>
<dbReference type="GO" id="GO:0005802">
    <property type="term" value="C:trans-Golgi network"/>
    <property type="evidence" value="ECO:0007669"/>
    <property type="project" value="TreeGrafter"/>
</dbReference>
<dbReference type="STRING" id="595528.A0A0D2WSQ8"/>
<proteinExistence type="predicted"/>
<dbReference type="PANTHER" id="PTHR13630">
    <property type="entry name" value="GAMMA-SECRETASE-ACTIVATING PROTEIN"/>
    <property type="match status" value="1"/>
</dbReference>
<evidence type="ECO:0000313" key="3">
    <source>
        <dbReference type="Proteomes" id="UP000008743"/>
    </source>
</evidence>
<protein>
    <submittedName>
        <fullName evidence="2">Uncharacterized protein</fullName>
    </submittedName>
</protein>
<reference evidence="3" key="1">
    <citation type="submission" date="2011-02" db="EMBL/GenBank/DDBJ databases">
        <title>The Genome Sequence of Capsaspora owczarzaki ATCC 30864.</title>
        <authorList>
            <person name="Russ C."/>
            <person name="Cuomo C."/>
            <person name="Burger G."/>
            <person name="Gray M.W."/>
            <person name="Holland P.W.H."/>
            <person name="King N."/>
            <person name="Lang F.B.F."/>
            <person name="Roger A.J."/>
            <person name="Ruiz-Trillo I."/>
            <person name="Young S.K."/>
            <person name="Zeng Q."/>
            <person name="Gargeya S."/>
            <person name="Alvarado L."/>
            <person name="Berlin A."/>
            <person name="Chapman S.B."/>
            <person name="Chen Z."/>
            <person name="Freedman E."/>
            <person name="Gellesch M."/>
            <person name="Goldberg J."/>
            <person name="Griggs A."/>
            <person name="Gujja S."/>
            <person name="Heilman E."/>
            <person name="Heiman D."/>
            <person name="Howarth C."/>
            <person name="Mehta T."/>
            <person name="Neiman D."/>
            <person name="Pearson M."/>
            <person name="Roberts A."/>
            <person name="Saif S."/>
            <person name="Shea T."/>
            <person name="Shenoy N."/>
            <person name="Sisk P."/>
            <person name="Stolte C."/>
            <person name="Sykes S."/>
            <person name="White J."/>
            <person name="Yandava C."/>
            <person name="Haas B."/>
            <person name="Nusbaum C."/>
            <person name="Birren B."/>
        </authorList>
    </citation>
    <scope>NUCLEOTIDE SEQUENCE</scope>
    <source>
        <strain evidence="3">ATCC 30864</strain>
    </source>
</reference>
<sequence length="696" mass="74850">MLDFQEVFSIERDLLPNLPRLARPDTVTSVLDLPIRIIGEELGHIILYAWDGYEANDVHFLTKLTFIDLYDTKRKVAQTIYTHPCTTNIVGASLNRDRSLLVFTSCFAVVAPMDEAQQQRAASKDENRRLSMSALAQHQLLQQQLQGLASGGGAGGPPQPAPASSLEIRYESFLVKLSPPLKIFAFNVSRTGFQRVHFVYGDQDDKMTYLLLFLHKEFVHLYHFPTGADGGAAMKQIDPPRVLARKFLWYQWDMDRQCFYLLVIGANPREAKAPIGTMIRCLQFIGKGNFESMIETPVPLQLNRKIIEQSEYLHLPFSSALPDKHFNMQVVHMLGGGLCVCHQHFRELSSSKDHAVLHYTIFVLHQGAMLEYEIPMKGIPDDIAQEFRLCFISAHDYLVCYIPGYYLQLIDCGSSHEVTYHLIFHRTGGIGSSNAHSGTTRARSFVAAPPNPFNARVAAGAGMAAGNAPGTFASAAITVPSSPGGADTSYLSQSLLSSSAMWNQMANMQSSSNIFSYTGGSNISEGGDTAHSGSGSASPLPAGAMTPNTHSTAASSASGGVSPFTVAAMHKRTRPVIGSGPAPFLPGQESGYMFGDTTGLAPLVDPLSLSMSFSTMGTMTPRPPSAVGFNAGTSDSSPQAGSFRSATSSSSMGGAAAAAAAASWSWPAQARHLAAGQSGRDGPVVSHACSSVRDLL</sequence>
<dbReference type="InterPro" id="IPR026172">
    <property type="entry name" value="GSAP_fam"/>
</dbReference>
<evidence type="ECO:0000256" key="1">
    <source>
        <dbReference type="SAM" id="MobiDB-lite"/>
    </source>
</evidence>
<dbReference type="OrthoDB" id="9997853at2759"/>
<accession>A0A0D2WSQ8</accession>